<evidence type="ECO:0000259" key="1">
    <source>
        <dbReference type="Pfam" id="PF08241"/>
    </source>
</evidence>
<dbReference type="SUPFAM" id="SSF53335">
    <property type="entry name" value="S-adenosyl-L-methionine-dependent methyltransferases"/>
    <property type="match status" value="1"/>
</dbReference>
<organism evidence="2 3">
    <name type="scientific">Blepharisma stoltei</name>
    <dbReference type="NCBI Taxonomy" id="1481888"/>
    <lineage>
        <taxon>Eukaryota</taxon>
        <taxon>Sar</taxon>
        <taxon>Alveolata</taxon>
        <taxon>Ciliophora</taxon>
        <taxon>Postciliodesmatophora</taxon>
        <taxon>Heterotrichea</taxon>
        <taxon>Heterotrichida</taxon>
        <taxon>Blepharismidae</taxon>
        <taxon>Blepharisma</taxon>
    </lineage>
</organism>
<comment type="caution">
    <text evidence="2">The sequence shown here is derived from an EMBL/GenBank/DDBJ whole genome shotgun (WGS) entry which is preliminary data.</text>
</comment>
<dbReference type="CDD" id="cd02440">
    <property type="entry name" value="AdoMet_MTases"/>
    <property type="match status" value="1"/>
</dbReference>
<dbReference type="InterPro" id="IPR029063">
    <property type="entry name" value="SAM-dependent_MTases_sf"/>
</dbReference>
<protein>
    <recommendedName>
        <fullName evidence="1">Methyltransferase type 11 domain-containing protein</fullName>
    </recommendedName>
</protein>
<dbReference type="Pfam" id="PF08241">
    <property type="entry name" value="Methyltransf_11"/>
    <property type="match status" value="1"/>
</dbReference>
<evidence type="ECO:0000313" key="2">
    <source>
        <dbReference type="EMBL" id="CAG9323190.1"/>
    </source>
</evidence>
<evidence type="ECO:0000313" key="3">
    <source>
        <dbReference type="Proteomes" id="UP001162131"/>
    </source>
</evidence>
<reference evidence="2" key="1">
    <citation type="submission" date="2021-09" db="EMBL/GenBank/DDBJ databases">
        <authorList>
            <consortium name="AG Swart"/>
            <person name="Singh M."/>
            <person name="Singh A."/>
            <person name="Seah K."/>
            <person name="Emmerich C."/>
        </authorList>
    </citation>
    <scope>NUCLEOTIDE SEQUENCE</scope>
    <source>
        <strain evidence="2">ATCC30299</strain>
    </source>
</reference>
<dbReference type="EMBL" id="CAJZBQ010000033">
    <property type="protein sequence ID" value="CAG9323190.1"/>
    <property type="molecule type" value="Genomic_DNA"/>
</dbReference>
<accession>A0AAU9JGF7</accession>
<dbReference type="PANTHER" id="PTHR43861">
    <property type="entry name" value="TRANS-ACONITATE 2-METHYLTRANSFERASE-RELATED"/>
    <property type="match status" value="1"/>
</dbReference>
<keyword evidence="3" id="KW-1185">Reference proteome</keyword>
<dbReference type="AlphaFoldDB" id="A0AAU9JGF7"/>
<gene>
    <name evidence="2" type="ORF">BSTOLATCC_MIC33091</name>
</gene>
<dbReference type="Proteomes" id="UP001162131">
    <property type="component" value="Unassembled WGS sequence"/>
</dbReference>
<dbReference type="Gene3D" id="3.40.50.150">
    <property type="entry name" value="Vaccinia Virus protein VP39"/>
    <property type="match status" value="1"/>
</dbReference>
<dbReference type="PANTHER" id="PTHR43861:SF1">
    <property type="entry name" value="TRANS-ACONITATE 2-METHYLTRANSFERASE"/>
    <property type="match status" value="1"/>
</dbReference>
<sequence>MGEVVGNEQLRVFWNQLLPWYLENVEVPTAIYSTMIPMLKLKSARKVAETGCGSGNGIEVLRLYLPQDAEIFANDLAEEMVNVVQSRNFLNTHCIACSNDELPYEDNSFDRYVSNVSLQIVPDPEKMLSEAYRILAPGGIAAFSVWGRQENSSFHTVLSDAIEEAMGPSQDHKRSNFHLNDPLRLKALIKAAGFSKVLTYFTLAPCGYRTVEEAMESYLSRPSVNKMRSGEHFELFSQCLRRKIHEILVVKEETISFECLVAVSYK</sequence>
<proteinExistence type="predicted"/>
<dbReference type="InterPro" id="IPR013216">
    <property type="entry name" value="Methyltransf_11"/>
</dbReference>
<feature type="domain" description="Methyltransferase type 11" evidence="1">
    <location>
        <begin position="49"/>
        <end position="143"/>
    </location>
</feature>
<name>A0AAU9JGF7_9CILI</name>
<dbReference type="GO" id="GO:0008757">
    <property type="term" value="F:S-adenosylmethionine-dependent methyltransferase activity"/>
    <property type="evidence" value="ECO:0007669"/>
    <property type="project" value="InterPro"/>
</dbReference>